<accession>A0A1I8P3B9</accession>
<dbReference type="SUPFAM" id="SSF47095">
    <property type="entry name" value="HMG-box"/>
    <property type="match status" value="1"/>
</dbReference>
<name>A0A1I8P3B9_STOCA</name>
<evidence type="ECO:0000256" key="1">
    <source>
        <dbReference type="SAM" id="MobiDB-lite"/>
    </source>
</evidence>
<dbReference type="InterPro" id="IPR036910">
    <property type="entry name" value="HMG_box_dom_sf"/>
</dbReference>
<dbReference type="OrthoDB" id="7675944at2759"/>
<feature type="region of interest" description="Disordered" evidence="1">
    <location>
        <begin position="247"/>
        <end position="362"/>
    </location>
</feature>
<evidence type="ECO:0008006" key="4">
    <source>
        <dbReference type="Google" id="ProtNLM"/>
    </source>
</evidence>
<feature type="compositionally biased region" description="Basic residues" evidence="1">
    <location>
        <begin position="200"/>
        <end position="216"/>
    </location>
</feature>
<evidence type="ECO:0000313" key="2">
    <source>
        <dbReference type="EnsemblMetazoa" id="SCAU004438-PC"/>
    </source>
</evidence>
<feature type="compositionally biased region" description="Low complexity" evidence="1">
    <location>
        <begin position="331"/>
        <end position="340"/>
    </location>
</feature>
<dbReference type="VEuPathDB" id="VectorBase:SCAU004438"/>
<dbReference type="GO" id="GO:0035092">
    <property type="term" value="P:sperm DNA condensation"/>
    <property type="evidence" value="ECO:0007669"/>
    <property type="project" value="InterPro"/>
</dbReference>
<keyword evidence="3" id="KW-1185">Reference proteome</keyword>
<feature type="compositionally biased region" description="Low complexity" evidence="1">
    <location>
        <begin position="309"/>
        <end position="323"/>
    </location>
</feature>
<feature type="compositionally biased region" description="Basic residues" evidence="1">
    <location>
        <begin position="76"/>
        <end position="91"/>
    </location>
</feature>
<dbReference type="AlphaFoldDB" id="A0A1I8P3B9"/>
<dbReference type="Proteomes" id="UP000095300">
    <property type="component" value="Unassembled WGS sequence"/>
</dbReference>
<protein>
    <recommendedName>
        <fullName evidence="4">HMG box domain-containing protein</fullName>
    </recommendedName>
</protein>
<dbReference type="InterPro" id="IPR024460">
    <property type="entry name" value="Protamine-like"/>
</dbReference>
<organism evidence="2 3">
    <name type="scientific">Stomoxys calcitrans</name>
    <name type="common">Stable fly</name>
    <name type="synonym">Conops calcitrans</name>
    <dbReference type="NCBI Taxonomy" id="35570"/>
    <lineage>
        <taxon>Eukaryota</taxon>
        <taxon>Metazoa</taxon>
        <taxon>Ecdysozoa</taxon>
        <taxon>Arthropoda</taxon>
        <taxon>Hexapoda</taxon>
        <taxon>Insecta</taxon>
        <taxon>Pterygota</taxon>
        <taxon>Neoptera</taxon>
        <taxon>Endopterygota</taxon>
        <taxon>Diptera</taxon>
        <taxon>Brachycera</taxon>
        <taxon>Muscomorpha</taxon>
        <taxon>Muscoidea</taxon>
        <taxon>Muscidae</taxon>
        <taxon>Stomoxys</taxon>
    </lineage>
</organism>
<feature type="compositionally biased region" description="Polar residues" evidence="1">
    <location>
        <begin position="186"/>
        <end position="199"/>
    </location>
</feature>
<proteinExistence type="predicted"/>
<dbReference type="Pfam" id="PF06382">
    <property type="entry name" value="Protamine_like"/>
    <property type="match status" value="1"/>
</dbReference>
<dbReference type="GO" id="GO:0005634">
    <property type="term" value="C:nucleus"/>
    <property type="evidence" value="ECO:0007669"/>
    <property type="project" value="UniProtKB-ARBA"/>
</dbReference>
<feature type="compositionally biased region" description="Polar residues" evidence="1">
    <location>
        <begin position="146"/>
        <end position="165"/>
    </location>
</feature>
<dbReference type="CDD" id="cd00084">
    <property type="entry name" value="HMG-box_SF"/>
    <property type="match status" value="1"/>
</dbReference>
<reference evidence="2" key="1">
    <citation type="submission" date="2020-05" db="UniProtKB">
        <authorList>
            <consortium name="EnsemblMetazoa"/>
        </authorList>
    </citation>
    <scope>IDENTIFICATION</scope>
    <source>
        <strain evidence="2">USDA</strain>
    </source>
</reference>
<feature type="region of interest" description="Disordered" evidence="1">
    <location>
        <begin position="67"/>
        <end position="223"/>
    </location>
</feature>
<dbReference type="EnsemblMetazoa" id="SCAU004438-RC">
    <property type="protein sequence ID" value="SCAU004438-PC"/>
    <property type="gene ID" value="SCAU004438"/>
</dbReference>
<gene>
    <name evidence="2" type="primary">106082706</name>
</gene>
<dbReference type="Gene3D" id="1.10.30.10">
    <property type="entry name" value="High mobility group box domain"/>
    <property type="match status" value="1"/>
</dbReference>
<evidence type="ECO:0000313" key="3">
    <source>
        <dbReference type="Proteomes" id="UP000095300"/>
    </source>
</evidence>
<sequence>MPFRRGKRSGAKEQTNNSSCGYMNFLREYRKKHFGLTSTEAVRRGTEEWHKLSQEEKNQYTQMGCLVLKRDSSRASSRRGRSKSQSRKRVNKSPMLGSSIGRRARKRRRNASTITSNSTKRSRTRLRSSSGARPNSGSRARHRTSTKSGNRISASSGRIRSTSLKRVSKSSAIASTIARRARLSRQTTSKSPSHTASRPQSRRGSKRNKSSQRKQSAKSTVNDTTFALSRSLSQKQAAALKISESSSLHHVLKASGWPSPTAKRFSSRRMSTRSKSGQFASVPAGNQMETITGSLKSKKRQSHQRTTAGRRLSSGSGSGSHSLPRTRSRPGSRSGTESGPQRSFSKKTIKRSSVDLSGRALA</sequence>